<gene>
    <name evidence="2" type="ORF">R5R35_009346</name>
</gene>
<evidence type="ECO:0000313" key="3">
    <source>
        <dbReference type="Proteomes" id="UP001378592"/>
    </source>
</evidence>
<dbReference type="AlphaFoldDB" id="A0AAN9VH81"/>
<feature type="compositionally biased region" description="Gly residues" evidence="1">
    <location>
        <begin position="65"/>
        <end position="79"/>
    </location>
</feature>
<keyword evidence="3" id="KW-1185">Reference proteome</keyword>
<sequence length="220" mass="23042">MLFWSVYRPQGISAKCCTSSTTLRVELHVTPRPAPPRVCTQRAHAVTTATASAAAWFRGPWRGRGSAGGGARGFGGRRGQAGKQAAVRPRRRAGTAARTKDRGATRGGDNSGVREDTRRRGGTTTPESDARTPPGTSSGGRRPTTARVRPEGQFTSLGGAENFGEDLSHQNKYLMSGSPRTYPAKPPKSPAGAAGANKDFLQPDSITATKSSGGAGSQHR</sequence>
<reference evidence="2 3" key="1">
    <citation type="submission" date="2024-03" db="EMBL/GenBank/DDBJ databases">
        <title>The genome assembly and annotation of the cricket Gryllus longicercus Weissman &amp; Gray.</title>
        <authorList>
            <person name="Szrajer S."/>
            <person name="Gray D."/>
            <person name="Ylla G."/>
        </authorList>
    </citation>
    <scope>NUCLEOTIDE SEQUENCE [LARGE SCALE GENOMIC DNA]</scope>
    <source>
        <strain evidence="2">DAG 2021-001</strain>
        <tissue evidence="2">Whole body minus gut</tissue>
    </source>
</reference>
<comment type="caution">
    <text evidence="2">The sequence shown here is derived from an EMBL/GenBank/DDBJ whole genome shotgun (WGS) entry which is preliminary data.</text>
</comment>
<dbReference type="EMBL" id="JAZDUA010000319">
    <property type="protein sequence ID" value="KAK7794757.1"/>
    <property type="molecule type" value="Genomic_DNA"/>
</dbReference>
<evidence type="ECO:0000313" key="2">
    <source>
        <dbReference type="EMBL" id="KAK7794757.1"/>
    </source>
</evidence>
<organism evidence="2 3">
    <name type="scientific">Gryllus longicercus</name>
    <dbReference type="NCBI Taxonomy" id="2509291"/>
    <lineage>
        <taxon>Eukaryota</taxon>
        <taxon>Metazoa</taxon>
        <taxon>Ecdysozoa</taxon>
        <taxon>Arthropoda</taxon>
        <taxon>Hexapoda</taxon>
        <taxon>Insecta</taxon>
        <taxon>Pterygota</taxon>
        <taxon>Neoptera</taxon>
        <taxon>Polyneoptera</taxon>
        <taxon>Orthoptera</taxon>
        <taxon>Ensifera</taxon>
        <taxon>Gryllidea</taxon>
        <taxon>Grylloidea</taxon>
        <taxon>Gryllidae</taxon>
        <taxon>Gryllinae</taxon>
        <taxon>Gryllus</taxon>
    </lineage>
</organism>
<protein>
    <submittedName>
        <fullName evidence="2">Uncharacterized protein</fullName>
    </submittedName>
</protein>
<name>A0AAN9VH81_9ORTH</name>
<feature type="region of interest" description="Disordered" evidence="1">
    <location>
        <begin position="58"/>
        <end position="220"/>
    </location>
</feature>
<accession>A0AAN9VH81</accession>
<evidence type="ECO:0000256" key="1">
    <source>
        <dbReference type="SAM" id="MobiDB-lite"/>
    </source>
</evidence>
<dbReference type="Proteomes" id="UP001378592">
    <property type="component" value="Unassembled WGS sequence"/>
</dbReference>
<proteinExistence type="predicted"/>